<protein>
    <recommendedName>
        <fullName evidence="4">Membrane-associated kinase regulator 4</fullName>
    </recommendedName>
</protein>
<feature type="compositionally biased region" description="Polar residues" evidence="1">
    <location>
        <begin position="359"/>
        <end position="372"/>
    </location>
</feature>
<accession>A0AA87ZT14</accession>
<organism evidence="2 3">
    <name type="scientific">Ficus carica</name>
    <name type="common">Common fig</name>
    <dbReference type="NCBI Taxonomy" id="3494"/>
    <lineage>
        <taxon>Eukaryota</taxon>
        <taxon>Viridiplantae</taxon>
        <taxon>Streptophyta</taxon>
        <taxon>Embryophyta</taxon>
        <taxon>Tracheophyta</taxon>
        <taxon>Spermatophyta</taxon>
        <taxon>Magnoliopsida</taxon>
        <taxon>eudicotyledons</taxon>
        <taxon>Gunneridae</taxon>
        <taxon>Pentapetalae</taxon>
        <taxon>rosids</taxon>
        <taxon>fabids</taxon>
        <taxon>Rosales</taxon>
        <taxon>Moraceae</taxon>
        <taxon>Ficeae</taxon>
        <taxon>Ficus</taxon>
    </lineage>
</organism>
<evidence type="ECO:0000313" key="2">
    <source>
        <dbReference type="EMBL" id="GMN39035.1"/>
    </source>
</evidence>
<feature type="region of interest" description="Disordered" evidence="1">
    <location>
        <begin position="353"/>
        <end position="372"/>
    </location>
</feature>
<keyword evidence="3" id="KW-1185">Reference proteome</keyword>
<name>A0AA87ZT14_FICCA</name>
<dbReference type="Gramene" id="FCD_00005133-RA">
    <property type="protein sequence ID" value="FCD_00005133-RA:cds"/>
    <property type="gene ID" value="FCD_00005133"/>
</dbReference>
<dbReference type="EMBL" id="BTGU01000009">
    <property type="protein sequence ID" value="GMN39035.1"/>
    <property type="molecule type" value="Genomic_DNA"/>
</dbReference>
<dbReference type="PANTHER" id="PTHR33312:SF21">
    <property type="entry name" value="MEMBRANE-ASSOCIATED KINASE REGULATOR 3-RELATED"/>
    <property type="match status" value="1"/>
</dbReference>
<evidence type="ECO:0008006" key="4">
    <source>
        <dbReference type="Google" id="ProtNLM"/>
    </source>
</evidence>
<dbReference type="AlphaFoldDB" id="A0AA87ZT14"/>
<sequence>MASHFTDDDFIDMEIISSSSSNSFFPYSSSIKSPPHSSSTKEFEFQMSSVPDQEEEALTFPADELFYKGKLLPLHLPPRLKMVQNILQTTQKFEQEEEETFTIPFNLISRTSTSSTAPCTNSNTPLDQSCNISPSESCRVSCELNPDEFLSQWSTEVRVFIGGTASKKYSSSSSWSAKLMKQFSLGRKLKASRAYLKSLFNKSSCNVSDNINIGSKNIKSKCNTYAEERISTTLMKSIEKEILAEAASAAGGGYRKSFSGVIQRHVSSSSGVSANNKLSLSSCSISSGTTSASSSVSSSSSSSFSLSSSNGCSNYDHLQLFKRSSSASSELESSIEGAIAHCKQSSSQQFCSSRKSTSQDHGASFSLSRIAV</sequence>
<dbReference type="GO" id="GO:0005886">
    <property type="term" value="C:plasma membrane"/>
    <property type="evidence" value="ECO:0007669"/>
    <property type="project" value="InterPro"/>
</dbReference>
<dbReference type="GO" id="GO:0019210">
    <property type="term" value="F:kinase inhibitor activity"/>
    <property type="evidence" value="ECO:0007669"/>
    <property type="project" value="InterPro"/>
</dbReference>
<evidence type="ECO:0000313" key="3">
    <source>
        <dbReference type="Proteomes" id="UP001187192"/>
    </source>
</evidence>
<gene>
    <name evidence="2" type="ORF">TIFTF001_008278</name>
</gene>
<evidence type="ECO:0000256" key="1">
    <source>
        <dbReference type="SAM" id="MobiDB-lite"/>
    </source>
</evidence>
<reference evidence="2" key="1">
    <citation type="submission" date="2023-07" db="EMBL/GenBank/DDBJ databases">
        <title>draft genome sequence of fig (Ficus carica).</title>
        <authorList>
            <person name="Takahashi T."/>
            <person name="Nishimura K."/>
        </authorList>
    </citation>
    <scope>NUCLEOTIDE SEQUENCE</scope>
</reference>
<proteinExistence type="predicted"/>
<dbReference type="PANTHER" id="PTHR33312">
    <property type="entry name" value="MEMBRANE-ASSOCIATED KINASE REGULATOR 4-RELATED"/>
    <property type="match status" value="1"/>
</dbReference>
<dbReference type="InterPro" id="IPR039620">
    <property type="entry name" value="BKI1/MAKR1/3/4"/>
</dbReference>
<comment type="caution">
    <text evidence="2">The sequence shown here is derived from an EMBL/GenBank/DDBJ whole genome shotgun (WGS) entry which is preliminary data.</text>
</comment>
<dbReference type="Proteomes" id="UP001187192">
    <property type="component" value="Unassembled WGS sequence"/>
</dbReference>